<feature type="region of interest" description="Disordered" evidence="1">
    <location>
        <begin position="1"/>
        <end position="33"/>
    </location>
</feature>
<accession>A0A158BRF2</accession>
<organism evidence="2 3">
    <name type="scientific">Caballeronia glebae</name>
    <dbReference type="NCBI Taxonomy" id="1777143"/>
    <lineage>
        <taxon>Bacteria</taxon>
        <taxon>Pseudomonadati</taxon>
        <taxon>Pseudomonadota</taxon>
        <taxon>Betaproteobacteria</taxon>
        <taxon>Burkholderiales</taxon>
        <taxon>Burkholderiaceae</taxon>
        <taxon>Caballeronia</taxon>
    </lineage>
</organism>
<gene>
    <name evidence="2" type="ORF">AWB82_04452</name>
</gene>
<keyword evidence="3" id="KW-1185">Reference proteome</keyword>
<evidence type="ECO:0000313" key="3">
    <source>
        <dbReference type="Proteomes" id="UP000054596"/>
    </source>
</evidence>
<evidence type="ECO:0000256" key="1">
    <source>
        <dbReference type="SAM" id="MobiDB-lite"/>
    </source>
</evidence>
<comment type="caution">
    <text evidence="2">The sequence shown here is derived from an EMBL/GenBank/DDBJ whole genome shotgun (WGS) entry which is preliminary data.</text>
</comment>
<reference evidence="2" key="1">
    <citation type="submission" date="2016-01" db="EMBL/GenBank/DDBJ databases">
        <authorList>
            <person name="Peeters C."/>
        </authorList>
    </citation>
    <scope>NUCLEOTIDE SEQUENCE [LARGE SCALE GENOMIC DNA]</scope>
    <source>
        <strain evidence="2">LMG 29325</strain>
    </source>
</reference>
<protein>
    <submittedName>
        <fullName evidence="2">Uncharacterized protein</fullName>
    </submittedName>
</protein>
<name>A0A158BRF2_9BURK</name>
<dbReference type="Proteomes" id="UP000054596">
    <property type="component" value="Unassembled WGS sequence"/>
</dbReference>
<dbReference type="EMBL" id="FCOJ02000034">
    <property type="protein sequence ID" value="SAK72581.1"/>
    <property type="molecule type" value="Genomic_DNA"/>
</dbReference>
<evidence type="ECO:0000313" key="2">
    <source>
        <dbReference type="EMBL" id="SAK72581.1"/>
    </source>
</evidence>
<sequence length="33" mass="3703">MFDDVGTRVLNEQDDLRNRPPGGWSQAGWSAKV</sequence>
<dbReference type="AlphaFoldDB" id="A0A158BRF2"/>
<dbReference type="STRING" id="1777143.AWB82_04452"/>
<proteinExistence type="predicted"/>